<sequence>MIKIIKVISLKVLGIFIYVLDYLVPKDNKLFIFSQRNGQFSDNSKSLFQYMQENSELLADVRTVWITKNKGLVDNKIFLDICSLSSFWVSLRAKHFIVCHGSGELFYSRYFSKKKNTIVLWHAIMLKKYGFLDASYTQKDYNSIKKERDKYTLFLASSKLDALSVSACNQLESDRVLITGLPRNDILFNPPAVSRLHGVSEHIKEILNKKVILYAPTFRDGGLTQFFPFEDLKIESIAKYLRKNNAYMLIRPHQNDRKNIQRLKDLIRKHGERFILADINNVIDVAEIIPYVDTIITDYSSIYLDALLLNCPCVFIPYDLEEYESARGIIYDYDMVTPGAKVKTQAEFLDALSEALNGGLKYQDRRNQVRDMFHAHQDGKASQRVAKKLLALVACR</sequence>
<evidence type="ECO:0008006" key="10">
    <source>
        <dbReference type="Google" id="ProtNLM"/>
    </source>
</evidence>
<dbReference type="PANTHER" id="PTHR37316:SF3">
    <property type="entry name" value="TEICHOIC ACID GLYCEROL-PHOSPHATE TRANSFERASE"/>
    <property type="match status" value="1"/>
</dbReference>
<dbReference type="Pfam" id="PF04464">
    <property type="entry name" value="Glyphos_transf"/>
    <property type="match status" value="1"/>
</dbReference>
<dbReference type="EMBL" id="VJWL01000001">
    <property type="protein sequence ID" value="TRW50196.1"/>
    <property type="molecule type" value="Genomic_DNA"/>
</dbReference>
<evidence type="ECO:0000256" key="7">
    <source>
        <dbReference type="SAM" id="Phobius"/>
    </source>
</evidence>
<dbReference type="GO" id="GO:0019350">
    <property type="term" value="P:teichoic acid biosynthetic process"/>
    <property type="evidence" value="ECO:0007669"/>
    <property type="project" value="UniProtKB-KW"/>
</dbReference>
<keyword evidence="6 7" id="KW-0472">Membrane</keyword>
<dbReference type="GO" id="GO:0047355">
    <property type="term" value="F:CDP-glycerol glycerophosphotransferase activity"/>
    <property type="evidence" value="ECO:0007669"/>
    <property type="project" value="InterPro"/>
</dbReference>
<evidence type="ECO:0000256" key="6">
    <source>
        <dbReference type="ARBA" id="ARBA00023136"/>
    </source>
</evidence>
<keyword evidence="7" id="KW-1133">Transmembrane helix</keyword>
<dbReference type="Proteomes" id="UP000320359">
    <property type="component" value="Unassembled WGS sequence"/>
</dbReference>
<dbReference type="InterPro" id="IPR007554">
    <property type="entry name" value="Glycerophosphate_synth"/>
</dbReference>
<keyword evidence="9" id="KW-1185">Reference proteome</keyword>
<dbReference type="AlphaFoldDB" id="A0A552X5F3"/>
<dbReference type="RefSeq" id="WP_143234925.1">
    <property type="nucleotide sequence ID" value="NZ_VJWL01000001.1"/>
</dbReference>
<feature type="transmembrane region" description="Helical" evidence="7">
    <location>
        <begin position="7"/>
        <end position="24"/>
    </location>
</feature>
<dbReference type="GO" id="GO:0005886">
    <property type="term" value="C:plasma membrane"/>
    <property type="evidence" value="ECO:0007669"/>
    <property type="project" value="UniProtKB-SubCell"/>
</dbReference>
<comment type="subcellular location">
    <subcellularLocation>
        <location evidence="1">Cell membrane</location>
        <topology evidence="1">Peripheral membrane protein</topology>
    </subcellularLocation>
</comment>
<evidence type="ECO:0000256" key="3">
    <source>
        <dbReference type="ARBA" id="ARBA00022475"/>
    </source>
</evidence>
<comment type="similarity">
    <text evidence="2">Belongs to the CDP-glycerol glycerophosphotransferase family.</text>
</comment>
<dbReference type="Gene3D" id="3.40.50.12580">
    <property type="match status" value="1"/>
</dbReference>
<evidence type="ECO:0000256" key="2">
    <source>
        <dbReference type="ARBA" id="ARBA00010488"/>
    </source>
</evidence>
<keyword evidence="4" id="KW-0808">Transferase</keyword>
<evidence type="ECO:0000256" key="1">
    <source>
        <dbReference type="ARBA" id="ARBA00004202"/>
    </source>
</evidence>
<reference evidence="8 9" key="1">
    <citation type="submission" date="2019-07" db="EMBL/GenBank/DDBJ databases">
        <authorList>
            <person name="Yang M."/>
            <person name="Zhao D."/>
            <person name="Xiang H."/>
        </authorList>
    </citation>
    <scope>NUCLEOTIDE SEQUENCE [LARGE SCALE GENOMIC DNA]</scope>
    <source>
        <strain evidence="8 9">IM1326</strain>
    </source>
</reference>
<accession>A0A552X5F3</accession>
<evidence type="ECO:0000256" key="4">
    <source>
        <dbReference type="ARBA" id="ARBA00022679"/>
    </source>
</evidence>
<keyword evidence="7" id="KW-0812">Transmembrane</keyword>
<keyword evidence="5" id="KW-0777">Teichoic acid biosynthesis</keyword>
<name>A0A552X5F3_9GAMM</name>
<comment type="caution">
    <text evidence="8">The sequence shown here is derived from an EMBL/GenBank/DDBJ whole genome shotgun (WGS) entry which is preliminary data.</text>
</comment>
<dbReference type="InterPro" id="IPR043148">
    <property type="entry name" value="TagF_C"/>
</dbReference>
<dbReference type="InterPro" id="IPR043149">
    <property type="entry name" value="TagF_N"/>
</dbReference>
<protein>
    <recommendedName>
        <fullName evidence="10">CDP-glycerol--glycerophosphate glycerophosphotransferase</fullName>
    </recommendedName>
</protein>
<evidence type="ECO:0000313" key="8">
    <source>
        <dbReference type="EMBL" id="TRW50196.1"/>
    </source>
</evidence>
<gene>
    <name evidence="8" type="ORF">FM042_05005</name>
</gene>
<proteinExistence type="inferred from homology"/>
<evidence type="ECO:0000313" key="9">
    <source>
        <dbReference type="Proteomes" id="UP000320359"/>
    </source>
</evidence>
<dbReference type="SUPFAM" id="SSF53756">
    <property type="entry name" value="UDP-Glycosyltransferase/glycogen phosphorylase"/>
    <property type="match status" value="1"/>
</dbReference>
<dbReference type="Gene3D" id="3.40.50.11820">
    <property type="match status" value="1"/>
</dbReference>
<organism evidence="8 9">
    <name type="scientific">Aliidiomarina halalkaliphila</name>
    <dbReference type="NCBI Taxonomy" id="2593535"/>
    <lineage>
        <taxon>Bacteria</taxon>
        <taxon>Pseudomonadati</taxon>
        <taxon>Pseudomonadota</taxon>
        <taxon>Gammaproteobacteria</taxon>
        <taxon>Alteromonadales</taxon>
        <taxon>Idiomarinaceae</taxon>
        <taxon>Aliidiomarina</taxon>
    </lineage>
</organism>
<dbReference type="PANTHER" id="PTHR37316">
    <property type="entry name" value="TEICHOIC ACID GLYCEROL-PHOSPHATE PRIMASE"/>
    <property type="match status" value="1"/>
</dbReference>
<keyword evidence="3" id="KW-1003">Cell membrane</keyword>
<dbReference type="OrthoDB" id="9802649at2"/>
<dbReference type="InterPro" id="IPR051612">
    <property type="entry name" value="Teichoic_Acid_Biosynth"/>
</dbReference>
<evidence type="ECO:0000256" key="5">
    <source>
        <dbReference type="ARBA" id="ARBA00022944"/>
    </source>
</evidence>